<keyword evidence="5 9" id="KW-0479">Metal-binding</keyword>
<dbReference type="GO" id="GO:0002949">
    <property type="term" value="P:tRNA threonylcarbamoyladenosine modification"/>
    <property type="evidence" value="ECO:0007669"/>
    <property type="project" value="UniProtKB-UniRule"/>
</dbReference>
<keyword evidence="9" id="KW-0539">Nucleus</keyword>
<dbReference type="GO" id="GO:0005634">
    <property type="term" value="C:nucleus"/>
    <property type="evidence" value="ECO:0007669"/>
    <property type="project" value="UniProtKB-SubCell"/>
</dbReference>
<feature type="binding site" evidence="9">
    <location>
        <position position="179"/>
    </location>
    <ligand>
        <name>substrate</name>
    </ligand>
</feature>
<evidence type="ECO:0000256" key="3">
    <source>
        <dbReference type="ARBA" id="ARBA00022679"/>
    </source>
</evidence>
<dbReference type="Pfam" id="PF00814">
    <property type="entry name" value="TsaD"/>
    <property type="match status" value="1"/>
</dbReference>
<comment type="similarity">
    <text evidence="9">Belongs to the KAE1 / TsaD family.</text>
</comment>
<accession>A0A7S3HK42</accession>
<reference evidence="11" key="1">
    <citation type="submission" date="2021-01" db="EMBL/GenBank/DDBJ databases">
        <authorList>
            <person name="Corre E."/>
            <person name="Pelletier E."/>
            <person name="Niang G."/>
            <person name="Scheremetjew M."/>
            <person name="Finn R."/>
            <person name="Kale V."/>
            <person name="Holt S."/>
            <person name="Cochrane G."/>
            <person name="Meng A."/>
            <person name="Brown T."/>
            <person name="Cohen L."/>
        </authorList>
    </citation>
    <scope>NUCLEOTIDE SEQUENCE</scope>
    <source>
        <strain evidence="11">CCAP 955/1</strain>
    </source>
</reference>
<feature type="binding site" evidence="9">
    <location>
        <position position="288"/>
    </location>
    <ligand>
        <name>substrate</name>
    </ligand>
</feature>
<evidence type="ECO:0000256" key="8">
    <source>
        <dbReference type="ARBA" id="ARBA00048117"/>
    </source>
</evidence>
<evidence type="ECO:0000256" key="6">
    <source>
        <dbReference type="ARBA" id="ARBA00023315"/>
    </source>
</evidence>
<dbReference type="NCBIfam" id="TIGR03722">
    <property type="entry name" value="arch_KAE1"/>
    <property type="match status" value="1"/>
</dbReference>
<evidence type="ECO:0000256" key="9">
    <source>
        <dbReference type="HAMAP-Rule" id="MF_03180"/>
    </source>
</evidence>
<comment type="catalytic activity">
    <reaction evidence="8 9">
        <text>L-threonylcarbamoyladenylate + adenosine(37) in tRNA = N(6)-L-threonylcarbamoyladenosine(37) in tRNA + AMP + H(+)</text>
        <dbReference type="Rhea" id="RHEA:37059"/>
        <dbReference type="Rhea" id="RHEA-COMP:10162"/>
        <dbReference type="Rhea" id="RHEA-COMP:10163"/>
        <dbReference type="ChEBI" id="CHEBI:15378"/>
        <dbReference type="ChEBI" id="CHEBI:73682"/>
        <dbReference type="ChEBI" id="CHEBI:74411"/>
        <dbReference type="ChEBI" id="CHEBI:74418"/>
        <dbReference type="ChEBI" id="CHEBI:456215"/>
        <dbReference type="EC" id="2.3.1.234"/>
    </reaction>
</comment>
<dbReference type="SUPFAM" id="SSF53067">
    <property type="entry name" value="Actin-like ATPase domain"/>
    <property type="match status" value="1"/>
</dbReference>
<dbReference type="NCBIfam" id="TIGR00329">
    <property type="entry name" value="gcp_kae1"/>
    <property type="match status" value="1"/>
</dbReference>
<evidence type="ECO:0000256" key="1">
    <source>
        <dbReference type="ARBA" id="ARBA00012156"/>
    </source>
</evidence>
<dbReference type="PANTHER" id="PTHR11735:SF14">
    <property type="entry name" value="TRNA N6-ADENOSINE THREONYLCARBAMOYLTRANSFERASE"/>
    <property type="match status" value="1"/>
</dbReference>
<feature type="domain" description="Gcp-like" evidence="10">
    <location>
        <begin position="44"/>
        <end position="322"/>
    </location>
</feature>
<dbReference type="GO" id="GO:0000408">
    <property type="term" value="C:EKC/KEOPS complex"/>
    <property type="evidence" value="ECO:0007669"/>
    <property type="project" value="InterPro"/>
</dbReference>
<proteinExistence type="inferred from homology"/>
<dbReference type="GO" id="GO:0046872">
    <property type="term" value="F:metal ion binding"/>
    <property type="evidence" value="ECO:0007669"/>
    <property type="project" value="UniProtKB-KW"/>
</dbReference>
<feature type="binding site" evidence="9">
    <location>
        <position position="130"/>
    </location>
    <ligand>
        <name>a divalent metal cation</name>
        <dbReference type="ChEBI" id="CHEBI:60240"/>
    </ligand>
</feature>
<dbReference type="HAMAP" id="MF_01446">
    <property type="entry name" value="Kae1"/>
    <property type="match status" value="1"/>
</dbReference>
<dbReference type="EMBL" id="HBIC01051754">
    <property type="protein sequence ID" value="CAE0297701.1"/>
    <property type="molecule type" value="Transcribed_RNA"/>
</dbReference>
<comment type="subcellular location">
    <subcellularLocation>
        <location evidence="9">Cytoplasm</location>
    </subcellularLocation>
    <subcellularLocation>
        <location evidence="9">Nucleus</location>
    </subcellularLocation>
</comment>
<dbReference type="CDD" id="cd24132">
    <property type="entry name" value="ASKHA_NBD_OSGEP_like_euk"/>
    <property type="match status" value="1"/>
</dbReference>
<dbReference type="InterPro" id="IPR034680">
    <property type="entry name" value="Kae1_archaea_euk"/>
</dbReference>
<keyword evidence="3 9" id="KW-0808">Transferase</keyword>
<sequence length="358" mass="39147">MDIGNLPTLLKKDVVIALGIEGSANKVGVGIVRYSEGSYEILSNPRKTYITPAGQGFLPRETAWHHQQHINALVRHALQEANLSAAEVDCICYTKGPGMGGPLRSCAVCARMLSLLWKRPLVGVNHCVAHIEMGRVATKCSNPVVLYVSGGNTQVIAYSNNRYRIFGETIDIAVGNCLDRFARVLQMSNDPSPGYNIEQMAKSSLNNGVRKYIELPYVVKGMDVSFSGLLTYIEGEAKNKLASGEVNGPDLCYSLQETVFAMLVEITERAMAHTGADTVLIVGGVGCNVRLQEMMQSMAEDRGASLCAMDHRYCIDNGGMIAQAGIFAYQMNMVTPLEEATCTQRFRTDAMDIVWRHP</sequence>
<feature type="binding site" evidence="9">
    <location>
        <position position="198"/>
    </location>
    <ligand>
        <name>substrate</name>
    </ligand>
</feature>
<dbReference type="FunFam" id="3.30.420.40:FF:000038">
    <property type="entry name" value="Probable tRNA N6-adenosine threonylcarbamoyltransferase"/>
    <property type="match status" value="1"/>
</dbReference>
<keyword evidence="2 9" id="KW-0963">Cytoplasm</keyword>
<dbReference type="AlphaFoldDB" id="A0A7S3HK42"/>
<gene>
    <name evidence="11" type="ORF">SELO1098_LOCUS26555</name>
</gene>
<dbReference type="GO" id="GO:0061711">
    <property type="term" value="F:tRNA N(6)-L-threonylcarbamoyladenine synthase activity"/>
    <property type="evidence" value="ECO:0007669"/>
    <property type="project" value="UniProtKB-EC"/>
</dbReference>
<feature type="binding site" evidence="9">
    <location>
        <position position="126"/>
    </location>
    <ligand>
        <name>a divalent metal cation</name>
        <dbReference type="ChEBI" id="CHEBI:60240"/>
    </ligand>
</feature>
<keyword evidence="6 9" id="KW-0012">Acyltransferase</keyword>
<dbReference type="Gene3D" id="3.30.420.40">
    <property type="match status" value="2"/>
</dbReference>
<evidence type="ECO:0000256" key="5">
    <source>
        <dbReference type="ARBA" id="ARBA00022723"/>
    </source>
</evidence>
<dbReference type="InterPro" id="IPR000905">
    <property type="entry name" value="Gcp-like_dom"/>
</dbReference>
<feature type="binding site" evidence="9">
    <location>
        <begin position="147"/>
        <end position="151"/>
    </location>
    <ligand>
        <name>substrate</name>
    </ligand>
</feature>
<evidence type="ECO:0000259" key="10">
    <source>
        <dbReference type="Pfam" id="PF00814"/>
    </source>
</evidence>
<evidence type="ECO:0000256" key="4">
    <source>
        <dbReference type="ARBA" id="ARBA00022694"/>
    </source>
</evidence>
<evidence type="ECO:0000256" key="2">
    <source>
        <dbReference type="ARBA" id="ARBA00022490"/>
    </source>
</evidence>
<dbReference type="PRINTS" id="PR00789">
    <property type="entry name" value="OSIALOPTASE"/>
</dbReference>
<feature type="binding site" evidence="9">
    <location>
        <position position="147"/>
    </location>
    <ligand>
        <name>a divalent metal cation</name>
        <dbReference type="ChEBI" id="CHEBI:60240"/>
    </ligand>
</feature>
<keyword evidence="4 9" id="KW-0819">tRNA processing</keyword>
<dbReference type="GO" id="GO:0005737">
    <property type="term" value="C:cytoplasm"/>
    <property type="evidence" value="ECO:0007669"/>
    <property type="project" value="UniProtKB-SubCell"/>
</dbReference>
<name>A0A7S3HK42_9STRA</name>
<dbReference type="InterPro" id="IPR017861">
    <property type="entry name" value="KAE1/TsaD"/>
</dbReference>
<comment type="cofactor">
    <cofactor evidence="9">
        <name>a divalent metal cation</name>
        <dbReference type="ChEBI" id="CHEBI:60240"/>
    </cofactor>
    <text evidence="9">Binds 1 divalent metal cation per subunit.</text>
</comment>
<dbReference type="EC" id="2.3.1.234" evidence="1"/>
<dbReference type="InterPro" id="IPR043129">
    <property type="entry name" value="ATPase_NBD"/>
</dbReference>
<evidence type="ECO:0000313" key="11">
    <source>
        <dbReference type="EMBL" id="CAE0297701.1"/>
    </source>
</evidence>
<dbReference type="PANTHER" id="PTHR11735">
    <property type="entry name" value="TRNA N6-ADENOSINE THREONYLCARBAMOYLTRANSFERASE"/>
    <property type="match status" value="1"/>
</dbReference>
<feature type="binding site" evidence="9">
    <location>
        <position position="316"/>
    </location>
    <ligand>
        <name>a divalent metal cation</name>
        <dbReference type="ChEBI" id="CHEBI:60240"/>
    </ligand>
</feature>
<feature type="binding site" evidence="9">
    <location>
        <position position="194"/>
    </location>
    <ligand>
        <name>substrate</name>
    </ligand>
</feature>
<protein>
    <recommendedName>
        <fullName evidence="1">N(6)-L-threonylcarbamoyladenine synthase</fullName>
        <ecNumber evidence="1">2.3.1.234</ecNumber>
    </recommendedName>
    <alternativeName>
        <fullName evidence="7">N6-L-threonylcarbamoyladenine synthase</fullName>
    </alternativeName>
</protein>
<organism evidence="11">
    <name type="scientific">Spumella elongata</name>
    <dbReference type="NCBI Taxonomy" id="89044"/>
    <lineage>
        <taxon>Eukaryota</taxon>
        <taxon>Sar</taxon>
        <taxon>Stramenopiles</taxon>
        <taxon>Ochrophyta</taxon>
        <taxon>Chrysophyceae</taxon>
        <taxon>Chromulinales</taxon>
        <taxon>Chromulinaceae</taxon>
        <taxon>Spumella</taxon>
    </lineage>
</organism>
<evidence type="ECO:0000256" key="7">
    <source>
        <dbReference type="ARBA" id="ARBA00030439"/>
    </source>
</evidence>